<sequence length="454" mass="52438">MNTFKINIYLTIFFISISLLVNFVVSVYFGNYRFVHYINWSTLTLILIFLIVTSSVKYSANKVILYFWFIFYLCGILFLNSVSVIDSKLNIDNEDADNFYILCLISLSIGFKVSELIFINRKYIVSLNSYITLNPICNIILFLFPFAFFVSTLLSLGFVPILLGKSIISDMYNYNYGPLYGYKFLIIISILGLIFYSLNRKYKYKYVILIIIFAFISLIDGKRAVLLAASISGIYMYYICTVKHSNKINWKAIISLSALMIIMYTGLSSLRSGENNSVDITTIIEKFPIGVEYTDYVYSFKTYDPGSIKNYDFLKSAFGAFMNSTILEAFGYDKQEMIMSGSAYTWMKLYGIDMGIRTGIISELYFQYGYGTFIIIFFMAFYFDYINRKIFQVTDLMTFLLILSLFGFNVLLIVGQATVYTGTLTLILYFYVFNKAFAVLYKGPNRVVLQKYQL</sequence>
<feature type="transmembrane region" description="Helical" evidence="1">
    <location>
        <begin position="203"/>
        <end position="219"/>
    </location>
</feature>
<evidence type="ECO:0000256" key="1">
    <source>
        <dbReference type="SAM" id="Phobius"/>
    </source>
</evidence>
<evidence type="ECO:0000313" key="3">
    <source>
        <dbReference type="Proteomes" id="UP001597469"/>
    </source>
</evidence>
<reference evidence="3" key="1">
    <citation type="journal article" date="2019" name="Int. J. Syst. Evol. Microbiol.">
        <title>The Global Catalogue of Microorganisms (GCM) 10K type strain sequencing project: providing services to taxonomists for standard genome sequencing and annotation.</title>
        <authorList>
            <consortium name="The Broad Institute Genomics Platform"/>
            <consortium name="The Broad Institute Genome Sequencing Center for Infectious Disease"/>
            <person name="Wu L."/>
            <person name="Ma J."/>
        </authorList>
    </citation>
    <scope>NUCLEOTIDE SEQUENCE [LARGE SCALE GENOMIC DNA]</scope>
    <source>
        <strain evidence="3">KCTC 42805</strain>
    </source>
</reference>
<keyword evidence="1" id="KW-0812">Transmembrane</keyword>
<dbReference type="Pfam" id="PF14296">
    <property type="entry name" value="O-ag_pol_Wzy"/>
    <property type="match status" value="1"/>
</dbReference>
<comment type="caution">
    <text evidence="2">The sequence shown here is derived from an EMBL/GenBank/DDBJ whole genome shotgun (WGS) entry which is preliminary data.</text>
</comment>
<feature type="transmembrane region" description="Helical" evidence="1">
    <location>
        <begin position="99"/>
        <end position="118"/>
    </location>
</feature>
<feature type="transmembrane region" description="Helical" evidence="1">
    <location>
        <begin position="179"/>
        <end position="196"/>
    </location>
</feature>
<feature type="transmembrane region" description="Helical" evidence="1">
    <location>
        <begin position="7"/>
        <end position="31"/>
    </location>
</feature>
<dbReference type="RefSeq" id="WP_381521754.1">
    <property type="nucleotide sequence ID" value="NZ_JBHULN010000004.1"/>
</dbReference>
<feature type="transmembrane region" description="Helical" evidence="1">
    <location>
        <begin position="63"/>
        <end position="79"/>
    </location>
</feature>
<keyword evidence="1" id="KW-0472">Membrane</keyword>
<proteinExistence type="predicted"/>
<evidence type="ECO:0000313" key="2">
    <source>
        <dbReference type="EMBL" id="MFD2570786.1"/>
    </source>
</evidence>
<keyword evidence="3" id="KW-1185">Reference proteome</keyword>
<feature type="transmembrane region" description="Helical" evidence="1">
    <location>
        <begin position="420"/>
        <end position="441"/>
    </location>
</feature>
<accession>A0ABW5M3S9</accession>
<feature type="transmembrane region" description="Helical" evidence="1">
    <location>
        <begin position="37"/>
        <end position="56"/>
    </location>
</feature>
<organism evidence="2 3">
    <name type="scientific">Spirosoma soli</name>
    <dbReference type="NCBI Taxonomy" id="1770529"/>
    <lineage>
        <taxon>Bacteria</taxon>
        <taxon>Pseudomonadati</taxon>
        <taxon>Bacteroidota</taxon>
        <taxon>Cytophagia</taxon>
        <taxon>Cytophagales</taxon>
        <taxon>Cytophagaceae</taxon>
        <taxon>Spirosoma</taxon>
    </lineage>
</organism>
<feature type="transmembrane region" description="Helical" evidence="1">
    <location>
        <begin position="139"/>
        <end position="159"/>
    </location>
</feature>
<feature type="transmembrane region" description="Helical" evidence="1">
    <location>
        <begin position="396"/>
        <end position="414"/>
    </location>
</feature>
<feature type="transmembrane region" description="Helical" evidence="1">
    <location>
        <begin position="364"/>
        <end position="384"/>
    </location>
</feature>
<gene>
    <name evidence="2" type="ORF">ACFSUS_09095</name>
</gene>
<dbReference type="InterPro" id="IPR029468">
    <property type="entry name" value="O-ag_pol_Wzy"/>
</dbReference>
<name>A0ABW5M3S9_9BACT</name>
<protein>
    <submittedName>
        <fullName evidence="2">O-antigen polymerase</fullName>
    </submittedName>
</protein>
<keyword evidence="1" id="KW-1133">Transmembrane helix</keyword>
<feature type="transmembrane region" description="Helical" evidence="1">
    <location>
        <begin position="248"/>
        <end position="267"/>
    </location>
</feature>
<dbReference type="EMBL" id="JBHULN010000004">
    <property type="protein sequence ID" value="MFD2570786.1"/>
    <property type="molecule type" value="Genomic_DNA"/>
</dbReference>
<dbReference type="Proteomes" id="UP001597469">
    <property type="component" value="Unassembled WGS sequence"/>
</dbReference>